<sequence length="273" mass="29204">MLKHLATVFALVAFVTGSYLETGTFPSIGSPINQTMMVDLRMDGRIVGGEQTTIYTAPYQVSLQRYGNHYCGGSIIGNKWVLTAGHCAKYAAGTYQIRSGSTTIHSGGSLHNVVEIIHHKSYGTTSEGIPLNDVALFRIADTFQFDSAQKSVRLFEGDPASLVGKNALITGWGSTKSRDAPEALHKVSVPVVNTKSCNDAYKSMGGIPNGQICAGYTQGGKDSCQGDSGGPMVVDDQLVGIVSWGKGCGVRNYPGVYTDVSYYRQWIKQNSGI</sequence>
<dbReference type="Pfam" id="PF00089">
    <property type="entry name" value="Trypsin"/>
    <property type="match status" value="1"/>
</dbReference>
<dbReference type="PROSITE" id="PS00134">
    <property type="entry name" value="TRYPSIN_HIS"/>
    <property type="match status" value="1"/>
</dbReference>
<keyword evidence="5 8" id="KW-0720">Serine protease</keyword>
<keyword evidence="2 8" id="KW-0645">Protease</keyword>
<comment type="similarity">
    <text evidence="1">Belongs to the peptidase S1 family.</text>
</comment>
<dbReference type="InterPro" id="IPR018114">
    <property type="entry name" value="TRYPSIN_HIS"/>
</dbReference>
<evidence type="ECO:0000256" key="9">
    <source>
        <dbReference type="SAM" id="SignalP"/>
    </source>
</evidence>
<evidence type="ECO:0000256" key="2">
    <source>
        <dbReference type="ARBA" id="ARBA00022670"/>
    </source>
</evidence>
<dbReference type="GO" id="GO:0004252">
    <property type="term" value="F:serine-type endopeptidase activity"/>
    <property type="evidence" value="ECO:0007669"/>
    <property type="project" value="InterPro"/>
</dbReference>
<dbReference type="KEGG" id="ccal:108630440"/>
<proteinExistence type="inferred from homology"/>
<feature type="chain" id="PRO_5042469853" evidence="9">
    <location>
        <begin position="18"/>
        <end position="273"/>
    </location>
</feature>
<evidence type="ECO:0000256" key="7">
    <source>
        <dbReference type="ARBA" id="ARBA00023157"/>
    </source>
</evidence>
<dbReference type="CDD" id="cd00190">
    <property type="entry name" value="Tryp_SPc"/>
    <property type="match status" value="1"/>
</dbReference>
<dbReference type="InterPro" id="IPR050430">
    <property type="entry name" value="Peptidase_S1"/>
</dbReference>
<evidence type="ECO:0000256" key="6">
    <source>
        <dbReference type="ARBA" id="ARBA00023145"/>
    </source>
</evidence>
<dbReference type="GeneID" id="108630440"/>
<dbReference type="PRINTS" id="PR00722">
    <property type="entry name" value="CHYMOTRYPSIN"/>
</dbReference>
<dbReference type="Proteomes" id="UP000694925">
    <property type="component" value="Unplaced"/>
</dbReference>
<reference evidence="12" key="1">
    <citation type="submission" date="2025-08" db="UniProtKB">
        <authorList>
            <consortium name="RefSeq"/>
        </authorList>
    </citation>
    <scope>IDENTIFICATION</scope>
    <source>
        <tissue evidence="12">Whole body</tissue>
    </source>
</reference>
<dbReference type="InterPro" id="IPR043504">
    <property type="entry name" value="Peptidase_S1_PA_chymotrypsin"/>
</dbReference>
<dbReference type="InterPro" id="IPR001314">
    <property type="entry name" value="Peptidase_S1A"/>
</dbReference>
<dbReference type="Gene3D" id="2.40.10.10">
    <property type="entry name" value="Trypsin-like serine proteases"/>
    <property type="match status" value="1"/>
</dbReference>
<evidence type="ECO:0000256" key="5">
    <source>
        <dbReference type="ARBA" id="ARBA00022825"/>
    </source>
</evidence>
<dbReference type="PROSITE" id="PS50240">
    <property type="entry name" value="TRYPSIN_DOM"/>
    <property type="match status" value="1"/>
</dbReference>
<keyword evidence="11" id="KW-1185">Reference proteome</keyword>
<dbReference type="InterPro" id="IPR001254">
    <property type="entry name" value="Trypsin_dom"/>
</dbReference>
<evidence type="ECO:0000259" key="10">
    <source>
        <dbReference type="PROSITE" id="PS50240"/>
    </source>
</evidence>
<keyword evidence="7" id="KW-1015">Disulfide bond</keyword>
<dbReference type="RefSeq" id="XP_017889230.1">
    <property type="nucleotide sequence ID" value="XM_018033741.1"/>
</dbReference>
<dbReference type="InterPro" id="IPR009003">
    <property type="entry name" value="Peptidase_S1_PA"/>
</dbReference>
<protein>
    <submittedName>
        <fullName evidence="12">Trypsin-1-like</fullName>
    </submittedName>
</protein>
<dbReference type="PANTHER" id="PTHR24276">
    <property type="entry name" value="POLYSERASE-RELATED"/>
    <property type="match status" value="1"/>
</dbReference>
<evidence type="ECO:0000256" key="4">
    <source>
        <dbReference type="ARBA" id="ARBA00022801"/>
    </source>
</evidence>
<dbReference type="GO" id="GO:0006508">
    <property type="term" value="P:proteolysis"/>
    <property type="evidence" value="ECO:0007669"/>
    <property type="project" value="UniProtKB-KW"/>
</dbReference>
<name>A0AAJ7JC69_9HYME</name>
<evidence type="ECO:0000313" key="12">
    <source>
        <dbReference type="RefSeq" id="XP_017889230.1"/>
    </source>
</evidence>
<gene>
    <name evidence="12" type="primary">LOC108630440</name>
</gene>
<dbReference type="SMART" id="SM00020">
    <property type="entry name" value="Tryp_SPc"/>
    <property type="match status" value="1"/>
</dbReference>
<dbReference type="PROSITE" id="PS00135">
    <property type="entry name" value="TRYPSIN_SER"/>
    <property type="match status" value="1"/>
</dbReference>
<dbReference type="FunFam" id="2.40.10.10:FF:000077">
    <property type="entry name" value="Predicted protein"/>
    <property type="match status" value="1"/>
</dbReference>
<organism evidence="11 12">
    <name type="scientific">Ceratina calcarata</name>
    <dbReference type="NCBI Taxonomy" id="156304"/>
    <lineage>
        <taxon>Eukaryota</taxon>
        <taxon>Metazoa</taxon>
        <taxon>Ecdysozoa</taxon>
        <taxon>Arthropoda</taxon>
        <taxon>Hexapoda</taxon>
        <taxon>Insecta</taxon>
        <taxon>Pterygota</taxon>
        <taxon>Neoptera</taxon>
        <taxon>Endopterygota</taxon>
        <taxon>Hymenoptera</taxon>
        <taxon>Apocrita</taxon>
        <taxon>Aculeata</taxon>
        <taxon>Apoidea</taxon>
        <taxon>Anthophila</taxon>
        <taxon>Apidae</taxon>
        <taxon>Ceratina</taxon>
        <taxon>Zadontomerus</taxon>
    </lineage>
</organism>
<feature type="signal peptide" evidence="9">
    <location>
        <begin position="1"/>
        <end position="17"/>
    </location>
</feature>
<evidence type="ECO:0000256" key="8">
    <source>
        <dbReference type="RuleBase" id="RU363034"/>
    </source>
</evidence>
<keyword evidence="4 8" id="KW-0378">Hydrolase</keyword>
<feature type="domain" description="Peptidase S1" evidence="10">
    <location>
        <begin position="46"/>
        <end position="272"/>
    </location>
</feature>
<keyword evidence="6" id="KW-0865">Zymogen</keyword>
<dbReference type="AlphaFoldDB" id="A0AAJ7JC69"/>
<dbReference type="PANTHER" id="PTHR24276:SF91">
    <property type="entry name" value="AT26814P-RELATED"/>
    <property type="match status" value="1"/>
</dbReference>
<evidence type="ECO:0000256" key="3">
    <source>
        <dbReference type="ARBA" id="ARBA00022729"/>
    </source>
</evidence>
<dbReference type="InterPro" id="IPR033116">
    <property type="entry name" value="TRYPSIN_SER"/>
</dbReference>
<dbReference type="SUPFAM" id="SSF50494">
    <property type="entry name" value="Trypsin-like serine proteases"/>
    <property type="match status" value="1"/>
</dbReference>
<evidence type="ECO:0000256" key="1">
    <source>
        <dbReference type="ARBA" id="ARBA00007664"/>
    </source>
</evidence>
<accession>A0AAJ7JC69</accession>
<keyword evidence="3 9" id="KW-0732">Signal</keyword>
<evidence type="ECO:0000313" key="11">
    <source>
        <dbReference type="Proteomes" id="UP000694925"/>
    </source>
</evidence>